<keyword evidence="2" id="KW-0371">Homeobox</keyword>
<dbReference type="EMBL" id="JACAGC010000020">
    <property type="protein sequence ID" value="KAF6298716.1"/>
    <property type="molecule type" value="Genomic_DNA"/>
</dbReference>
<feature type="compositionally biased region" description="Basic residues" evidence="1">
    <location>
        <begin position="1"/>
        <end position="19"/>
    </location>
</feature>
<organism evidence="2 3">
    <name type="scientific">Rhinolophus ferrumequinum</name>
    <name type="common">Greater horseshoe bat</name>
    <dbReference type="NCBI Taxonomy" id="59479"/>
    <lineage>
        <taxon>Eukaryota</taxon>
        <taxon>Metazoa</taxon>
        <taxon>Chordata</taxon>
        <taxon>Craniata</taxon>
        <taxon>Vertebrata</taxon>
        <taxon>Euteleostomi</taxon>
        <taxon>Mammalia</taxon>
        <taxon>Eutheria</taxon>
        <taxon>Laurasiatheria</taxon>
        <taxon>Chiroptera</taxon>
        <taxon>Yinpterochiroptera</taxon>
        <taxon>Rhinolophoidea</taxon>
        <taxon>Rhinolophidae</taxon>
        <taxon>Rhinolophinae</taxon>
        <taxon>Rhinolophus</taxon>
    </lineage>
</organism>
<evidence type="ECO:0000256" key="1">
    <source>
        <dbReference type="SAM" id="MobiDB-lite"/>
    </source>
</evidence>
<accession>A0A7J7TD70</accession>
<gene>
    <name evidence="2" type="ORF">mRhiFer1_006477</name>
</gene>
<feature type="region of interest" description="Disordered" evidence="1">
    <location>
        <begin position="1"/>
        <end position="42"/>
    </location>
</feature>
<protein>
    <submittedName>
        <fullName evidence="2">Homeobox B9</fullName>
    </submittedName>
</protein>
<dbReference type="GO" id="GO:0003677">
    <property type="term" value="F:DNA binding"/>
    <property type="evidence" value="ECO:0007669"/>
    <property type="project" value="UniProtKB-KW"/>
</dbReference>
<dbReference type="AlphaFoldDB" id="A0A7J7TD70"/>
<reference evidence="2 3" key="1">
    <citation type="journal article" date="2020" name="Nature">
        <title>Six reference-quality genomes reveal evolution of bat adaptations.</title>
        <authorList>
            <person name="Jebb D."/>
            <person name="Huang Z."/>
            <person name="Pippel M."/>
            <person name="Hughes G.M."/>
            <person name="Lavrichenko K."/>
            <person name="Devanna P."/>
            <person name="Winkler S."/>
            <person name="Jermiin L.S."/>
            <person name="Skirmuntt E.C."/>
            <person name="Katzourakis A."/>
            <person name="Burkitt-Gray L."/>
            <person name="Ray D.A."/>
            <person name="Sullivan K.A.M."/>
            <person name="Roscito J.G."/>
            <person name="Kirilenko B.M."/>
            <person name="Davalos L.M."/>
            <person name="Corthals A.P."/>
            <person name="Power M.L."/>
            <person name="Jones G."/>
            <person name="Ransome R.D."/>
            <person name="Dechmann D.K.N."/>
            <person name="Locatelli A.G."/>
            <person name="Puechmaille S.J."/>
            <person name="Fedrigo O."/>
            <person name="Jarvis E.D."/>
            <person name="Hiller M."/>
            <person name="Vernes S.C."/>
            <person name="Myers E.W."/>
            <person name="Teeling E.C."/>
        </authorList>
    </citation>
    <scope>NUCLEOTIDE SEQUENCE [LARGE SCALE GENOMIC DNA]</scope>
    <source>
        <strain evidence="2">MRhiFer1</strain>
        <tissue evidence="2">Lung</tissue>
    </source>
</reference>
<proteinExistence type="predicted"/>
<evidence type="ECO:0000313" key="3">
    <source>
        <dbReference type="Proteomes" id="UP000585614"/>
    </source>
</evidence>
<sequence>MKTRGGQRSSQRGRQRRRTGCQLRAKPSAPTGTSPSTQHETRSCARILFRADSTPGRRLEDVRGCKPFEVHQHGEVLLYFRSPRFIPGRGSGQPGRLLRSLGLPCRTRGHSDTRFPGEGGRAPGLTGRERLPRTFRRPLPPSAAATAQPTPPPTGCTLALPGKSAVPTPNTRRWS</sequence>
<name>A0A7J7TD70_RHIFE</name>
<comment type="caution">
    <text evidence="2">The sequence shown here is derived from an EMBL/GenBank/DDBJ whole genome shotgun (WGS) entry which is preliminary data.</text>
</comment>
<evidence type="ECO:0000313" key="2">
    <source>
        <dbReference type="EMBL" id="KAF6298716.1"/>
    </source>
</evidence>
<keyword evidence="2" id="KW-0238">DNA-binding</keyword>
<feature type="region of interest" description="Disordered" evidence="1">
    <location>
        <begin position="108"/>
        <end position="175"/>
    </location>
</feature>
<dbReference type="Proteomes" id="UP000585614">
    <property type="component" value="Unassembled WGS sequence"/>
</dbReference>